<dbReference type="EMBL" id="CM056792">
    <property type="protein sequence ID" value="KAJ8722250.1"/>
    <property type="molecule type" value="Genomic_DNA"/>
</dbReference>
<reference evidence="1" key="1">
    <citation type="submission" date="2023-03" db="EMBL/GenBank/DDBJ databases">
        <title>Chromosome-level genomes of two armyworms, Mythimna separata and Mythimna loreyi, provide insights into the biosynthesis and reception of sex pheromones.</title>
        <authorList>
            <person name="Zhao H."/>
        </authorList>
    </citation>
    <scope>NUCLEOTIDE SEQUENCE</scope>
    <source>
        <strain evidence="1">BeijingLab</strain>
    </source>
</reference>
<gene>
    <name evidence="1" type="ORF">PYW08_004652</name>
</gene>
<protein>
    <submittedName>
        <fullName evidence="1">Uncharacterized protein</fullName>
    </submittedName>
</protein>
<name>A0ACC2QPE7_9NEOP</name>
<evidence type="ECO:0000313" key="1">
    <source>
        <dbReference type="EMBL" id="KAJ8722250.1"/>
    </source>
</evidence>
<dbReference type="Proteomes" id="UP001231649">
    <property type="component" value="Chromosome 16"/>
</dbReference>
<organism evidence="1 2">
    <name type="scientific">Mythimna loreyi</name>
    <dbReference type="NCBI Taxonomy" id="667449"/>
    <lineage>
        <taxon>Eukaryota</taxon>
        <taxon>Metazoa</taxon>
        <taxon>Ecdysozoa</taxon>
        <taxon>Arthropoda</taxon>
        <taxon>Hexapoda</taxon>
        <taxon>Insecta</taxon>
        <taxon>Pterygota</taxon>
        <taxon>Neoptera</taxon>
        <taxon>Endopterygota</taxon>
        <taxon>Lepidoptera</taxon>
        <taxon>Glossata</taxon>
        <taxon>Ditrysia</taxon>
        <taxon>Noctuoidea</taxon>
        <taxon>Noctuidae</taxon>
        <taxon>Noctuinae</taxon>
        <taxon>Hadenini</taxon>
        <taxon>Mythimna</taxon>
    </lineage>
</organism>
<comment type="caution">
    <text evidence="1">The sequence shown here is derived from an EMBL/GenBank/DDBJ whole genome shotgun (WGS) entry which is preliminary data.</text>
</comment>
<evidence type="ECO:0000313" key="2">
    <source>
        <dbReference type="Proteomes" id="UP001231649"/>
    </source>
</evidence>
<proteinExistence type="predicted"/>
<accession>A0ACC2QPE7</accession>
<keyword evidence="2" id="KW-1185">Reference proteome</keyword>
<sequence>MKIFYLLFIFLPIHGKLPRNEKVEFCEGLVCDEKDDRRVCGVRYEDDAVTFKVFSNECRLLKYGCRVDDTETYGLTSMKYCRDQTTEQENIKHVQFIDNCANCTQSGTPVCGIRPEGKGFIIRTFENECQLKRYNCENYDLQFTVTDYFICSNSEDDVDNELPDDEESLEPTTVDGPNNPFKTKNIVVVRSNMLDSRNINKSISSFFAATHRLDLRLRSFQPKLNESTRRRLIEIFGPIKVFEPWTNIPANISDDFMHAPTLNSCFHKCPTKCPDLYAPVCGVPGTSAREPRITFLNHCFMDVAQCKMRVEGKSQTASSSAYIENPFLFCLGDEFNSLYRFLPLIRTLQHMGRLKKKGNYHKTMRNWRFFNSHPAGSVNIRG</sequence>